<feature type="region of interest" description="Disordered" evidence="1">
    <location>
        <begin position="100"/>
        <end position="232"/>
    </location>
</feature>
<dbReference type="AlphaFoldDB" id="A0AAE0G8J7"/>
<sequence length="333" mass="35059">WLEEGEALLQAEFARRQMELCGDMPDVQAAGAANEEGDVDLDEVVHGVQSFMQRASSYKGAEVDDDGDAGSAAARDGVFAEETDFGMNDEKFLKELSRALGLQDSGKGKDGTGTEESKYLEGESSDSDTGDDDSKDALGDKVGEDEEGAAKIRAAFPNGFRFSGKGVDLEDISSDEDSDADSDAGSDAGSNEDGDVGRCPVRDAGWKEEDEEGEWAGGDSGSEKTGRKGKHVRFMQEYDEVLRDQLRGTTLSRSFTQEEGARAAPESQASSAPIPPGTDAALPEEGLEDAPVNVDVNLLKGLLDSYSAQGGLPGPATNLLGQLGLGLPTDTDK</sequence>
<feature type="compositionally biased region" description="Acidic residues" evidence="1">
    <location>
        <begin position="169"/>
        <end position="194"/>
    </location>
</feature>
<feature type="region of interest" description="Disordered" evidence="1">
    <location>
        <begin position="247"/>
        <end position="289"/>
    </location>
</feature>
<dbReference type="InterPro" id="IPR010770">
    <property type="entry name" value="Ecd"/>
</dbReference>
<feature type="non-terminal residue" evidence="2">
    <location>
        <position position="1"/>
    </location>
</feature>
<reference evidence="2 3" key="1">
    <citation type="journal article" date="2015" name="Genome Biol. Evol.">
        <title>Comparative Genomics of a Bacterivorous Green Alga Reveals Evolutionary Causalities and Consequences of Phago-Mixotrophic Mode of Nutrition.</title>
        <authorList>
            <person name="Burns J.A."/>
            <person name="Paasch A."/>
            <person name="Narechania A."/>
            <person name="Kim E."/>
        </authorList>
    </citation>
    <scope>NUCLEOTIDE SEQUENCE [LARGE SCALE GENOMIC DNA]</scope>
    <source>
        <strain evidence="2 3">PLY_AMNH</strain>
    </source>
</reference>
<keyword evidence="3" id="KW-1185">Reference proteome</keyword>
<gene>
    <name evidence="2" type="ORF">CYMTET_18203</name>
</gene>
<organism evidence="2 3">
    <name type="scientific">Cymbomonas tetramitiformis</name>
    <dbReference type="NCBI Taxonomy" id="36881"/>
    <lineage>
        <taxon>Eukaryota</taxon>
        <taxon>Viridiplantae</taxon>
        <taxon>Chlorophyta</taxon>
        <taxon>Pyramimonadophyceae</taxon>
        <taxon>Pyramimonadales</taxon>
        <taxon>Pyramimonadaceae</taxon>
        <taxon>Cymbomonas</taxon>
    </lineage>
</organism>
<feature type="compositionally biased region" description="Basic and acidic residues" evidence="1">
    <location>
        <begin position="106"/>
        <end position="121"/>
    </location>
</feature>
<dbReference type="PANTHER" id="PTHR13060:SF0">
    <property type="entry name" value="PROTEIN ECDYSONELESS HOMOLOG"/>
    <property type="match status" value="1"/>
</dbReference>
<dbReference type="GO" id="GO:0005634">
    <property type="term" value="C:nucleus"/>
    <property type="evidence" value="ECO:0007669"/>
    <property type="project" value="TreeGrafter"/>
</dbReference>
<evidence type="ECO:0000313" key="3">
    <source>
        <dbReference type="Proteomes" id="UP001190700"/>
    </source>
</evidence>
<feature type="compositionally biased region" description="Acidic residues" evidence="1">
    <location>
        <begin position="123"/>
        <end position="134"/>
    </location>
</feature>
<name>A0AAE0G8J7_9CHLO</name>
<dbReference type="EMBL" id="LGRX02008410">
    <property type="protein sequence ID" value="KAK3273562.1"/>
    <property type="molecule type" value="Genomic_DNA"/>
</dbReference>
<feature type="compositionally biased region" description="Polar residues" evidence="1">
    <location>
        <begin position="247"/>
        <end position="257"/>
    </location>
</feature>
<evidence type="ECO:0000256" key="1">
    <source>
        <dbReference type="SAM" id="MobiDB-lite"/>
    </source>
</evidence>
<evidence type="ECO:0000313" key="2">
    <source>
        <dbReference type="EMBL" id="KAK3273562.1"/>
    </source>
</evidence>
<feature type="region of interest" description="Disordered" evidence="1">
    <location>
        <begin position="55"/>
        <end position="74"/>
    </location>
</feature>
<comment type="caution">
    <text evidence="2">The sequence shown here is derived from an EMBL/GenBank/DDBJ whole genome shotgun (WGS) entry which is preliminary data.</text>
</comment>
<dbReference type="Proteomes" id="UP001190700">
    <property type="component" value="Unassembled WGS sequence"/>
</dbReference>
<dbReference type="PANTHER" id="PTHR13060">
    <property type="entry name" value="SGT1 PROTEIN HSGT1 SUPPRESSOR OF GCR2"/>
    <property type="match status" value="1"/>
</dbReference>
<protein>
    <submittedName>
        <fullName evidence="2">Uncharacterized protein</fullName>
    </submittedName>
</protein>
<proteinExistence type="predicted"/>
<accession>A0AAE0G8J7</accession>